<reference evidence="7" key="1">
    <citation type="submission" date="2021-01" db="EMBL/GenBank/DDBJ databases">
        <title>Whole genome shotgun sequence of Planosporangium mesophilum NBRC 109066.</title>
        <authorList>
            <person name="Komaki H."/>
            <person name="Tamura T."/>
        </authorList>
    </citation>
    <scope>NUCLEOTIDE SEQUENCE</scope>
    <source>
        <strain evidence="7">NBRC 109066</strain>
    </source>
</reference>
<evidence type="ECO:0000313" key="8">
    <source>
        <dbReference type="Proteomes" id="UP000599074"/>
    </source>
</evidence>
<feature type="region of interest" description="Disordered" evidence="5">
    <location>
        <begin position="1"/>
        <end position="32"/>
    </location>
</feature>
<dbReference type="PANTHER" id="PTHR30055:SF238">
    <property type="entry name" value="MYCOFACTOCIN BIOSYNTHESIS TRANSCRIPTIONAL REGULATOR MFTR-RELATED"/>
    <property type="match status" value="1"/>
</dbReference>
<dbReference type="PROSITE" id="PS50977">
    <property type="entry name" value="HTH_TETR_2"/>
    <property type="match status" value="2"/>
</dbReference>
<feature type="domain" description="HTH tetR-type" evidence="6">
    <location>
        <begin position="38"/>
        <end position="98"/>
    </location>
</feature>
<dbReference type="Gene3D" id="1.10.357.10">
    <property type="entry name" value="Tetracycline Repressor, domain 2"/>
    <property type="match status" value="2"/>
</dbReference>
<keyword evidence="2 4" id="KW-0238">DNA-binding</keyword>
<dbReference type="GO" id="GO:0003700">
    <property type="term" value="F:DNA-binding transcription factor activity"/>
    <property type="evidence" value="ECO:0007669"/>
    <property type="project" value="TreeGrafter"/>
</dbReference>
<feature type="DNA-binding region" description="H-T-H motif" evidence="4">
    <location>
        <begin position="278"/>
        <end position="297"/>
    </location>
</feature>
<keyword evidence="8" id="KW-1185">Reference proteome</keyword>
<feature type="DNA-binding region" description="H-T-H motif" evidence="4">
    <location>
        <begin position="61"/>
        <end position="80"/>
    </location>
</feature>
<dbReference type="InterPro" id="IPR009057">
    <property type="entry name" value="Homeodomain-like_sf"/>
</dbReference>
<sequence length="443" mass="47432">MAVPGPTDLAGSAGSMRPTGSDAASSGEAPGLRERKKLETFRALQAAAQRLVGERGLDNVTIEEIAAAANVSKRTFFNYFDCKEAAVVDPDLGKVERLAAELAARPADESPLLSLWQATLVVLTHHAEGVQDLSGLVTANPGLAARQAHSYDRYRKVTIEWAAERTGVDPDRNVYPALLATIGGLMAHLSVTRWEPGSGVEGHVRLSDEIFRLIAHGLAAPCPGGPVPDCPNRVPFDARTATDDGPLGLRERKKFETFQALQGAAHRLVLERGLDNVTVEEIAAAANVSKRTFFNYFESKEAALIDPEPGKPEWLAAALAARPASETPLEALWAAAVDLLVRDAPILRALSGLIAANPTLAARQAASFARFQRVIEAWAAERTGVDPDTNLYPALLAAIGVAAVRLTLERWRPETGDEGYLRSVQEILDLLRTGLAAPLPDTC</sequence>
<dbReference type="SUPFAM" id="SSF46689">
    <property type="entry name" value="Homeodomain-like"/>
    <property type="match status" value="2"/>
</dbReference>
<evidence type="ECO:0000256" key="1">
    <source>
        <dbReference type="ARBA" id="ARBA00023015"/>
    </source>
</evidence>
<name>A0A8J3TEL7_9ACTN</name>
<keyword evidence="1" id="KW-0805">Transcription regulation</keyword>
<protein>
    <recommendedName>
        <fullName evidence="6">HTH tetR-type domain-containing protein</fullName>
    </recommendedName>
</protein>
<evidence type="ECO:0000259" key="6">
    <source>
        <dbReference type="PROSITE" id="PS50977"/>
    </source>
</evidence>
<dbReference type="Pfam" id="PF00440">
    <property type="entry name" value="TetR_N"/>
    <property type="match status" value="2"/>
</dbReference>
<dbReference type="Gene3D" id="1.10.10.60">
    <property type="entry name" value="Homeodomain-like"/>
    <property type="match status" value="2"/>
</dbReference>
<dbReference type="InterPro" id="IPR023772">
    <property type="entry name" value="DNA-bd_HTH_TetR-type_CS"/>
</dbReference>
<evidence type="ECO:0000256" key="3">
    <source>
        <dbReference type="ARBA" id="ARBA00023163"/>
    </source>
</evidence>
<dbReference type="InterPro" id="IPR001647">
    <property type="entry name" value="HTH_TetR"/>
</dbReference>
<evidence type="ECO:0000256" key="5">
    <source>
        <dbReference type="SAM" id="MobiDB-lite"/>
    </source>
</evidence>
<dbReference type="RefSeq" id="WP_168118118.1">
    <property type="nucleotide sequence ID" value="NZ_BOON01000051.1"/>
</dbReference>
<dbReference type="EMBL" id="BOON01000051">
    <property type="protein sequence ID" value="GII25418.1"/>
    <property type="molecule type" value="Genomic_DNA"/>
</dbReference>
<proteinExistence type="predicted"/>
<gene>
    <name evidence="7" type="ORF">Pme01_50150</name>
</gene>
<keyword evidence="3" id="KW-0804">Transcription</keyword>
<dbReference type="Pfam" id="PF17754">
    <property type="entry name" value="TetR_C_14"/>
    <property type="match status" value="2"/>
</dbReference>
<dbReference type="GO" id="GO:0000976">
    <property type="term" value="F:transcription cis-regulatory region binding"/>
    <property type="evidence" value="ECO:0007669"/>
    <property type="project" value="TreeGrafter"/>
</dbReference>
<evidence type="ECO:0000313" key="7">
    <source>
        <dbReference type="EMBL" id="GII25418.1"/>
    </source>
</evidence>
<feature type="domain" description="HTH tetR-type" evidence="6">
    <location>
        <begin position="255"/>
        <end position="315"/>
    </location>
</feature>
<comment type="caution">
    <text evidence="7">The sequence shown here is derived from an EMBL/GenBank/DDBJ whole genome shotgun (WGS) entry which is preliminary data.</text>
</comment>
<accession>A0A8J3TEL7</accession>
<dbReference type="Proteomes" id="UP000599074">
    <property type="component" value="Unassembled WGS sequence"/>
</dbReference>
<dbReference type="InterPro" id="IPR041347">
    <property type="entry name" value="MftR_C"/>
</dbReference>
<dbReference type="AlphaFoldDB" id="A0A8J3TEL7"/>
<dbReference type="PROSITE" id="PS01081">
    <property type="entry name" value="HTH_TETR_1"/>
    <property type="match status" value="1"/>
</dbReference>
<dbReference type="InterPro" id="IPR050109">
    <property type="entry name" value="HTH-type_TetR-like_transc_reg"/>
</dbReference>
<evidence type="ECO:0000256" key="2">
    <source>
        <dbReference type="ARBA" id="ARBA00023125"/>
    </source>
</evidence>
<dbReference type="PANTHER" id="PTHR30055">
    <property type="entry name" value="HTH-TYPE TRANSCRIPTIONAL REGULATOR RUTR"/>
    <property type="match status" value="1"/>
</dbReference>
<dbReference type="PRINTS" id="PR00455">
    <property type="entry name" value="HTHTETR"/>
</dbReference>
<evidence type="ECO:0000256" key="4">
    <source>
        <dbReference type="PROSITE-ProRule" id="PRU00335"/>
    </source>
</evidence>
<organism evidence="7 8">
    <name type="scientific">Planosporangium mesophilum</name>
    <dbReference type="NCBI Taxonomy" id="689768"/>
    <lineage>
        <taxon>Bacteria</taxon>
        <taxon>Bacillati</taxon>
        <taxon>Actinomycetota</taxon>
        <taxon>Actinomycetes</taxon>
        <taxon>Micromonosporales</taxon>
        <taxon>Micromonosporaceae</taxon>
        <taxon>Planosporangium</taxon>
    </lineage>
</organism>